<dbReference type="Gene3D" id="2.60.60.30">
    <property type="entry name" value="sav2460 like domains"/>
    <property type="match status" value="1"/>
</dbReference>
<gene>
    <name evidence="2" type="ORF">LX24_01649</name>
</gene>
<dbReference type="Proteomes" id="UP000323166">
    <property type="component" value="Unassembled WGS sequence"/>
</dbReference>
<sequence>MINLQKGQKIDLTKTNPGLSKIMVGLGWDPVESKGGGGKGLLGGLFGGGSKTIDIDCDASVFMLDANGKLTKNKNLVYYGNKTSPCGSVRHSGDNLTGEGEGDDEQIMVELARVPADVHRLVFVVNIYDCERRKQHFGMIKNAFIRVVNIVNNQELCRFNLSEGYENKTTLIAGEVYRHQGEWKFAALGESTTDPGLQTLSRRFL</sequence>
<comment type="caution">
    <text evidence="2">The sequence shown here is derived from an EMBL/GenBank/DDBJ whole genome shotgun (WGS) entry which is preliminary data.</text>
</comment>
<dbReference type="PANTHER" id="PTHR32097:SF15">
    <property type="entry name" value="STRESS RESPONSE PROTEIN SCP2"/>
    <property type="match status" value="1"/>
</dbReference>
<dbReference type="Pfam" id="PF02342">
    <property type="entry name" value="TerD"/>
    <property type="match status" value="1"/>
</dbReference>
<dbReference type="EMBL" id="VNHM01000008">
    <property type="protein sequence ID" value="TYO95299.1"/>
    <property type="molecule type" value="Genomic_DNA"/>
</dbReference>
<reference evidence="2 3" key="1">
    <citation type="submission" date="2019-07" db="EMBL/GenBank/DDBJ databases">
        <title>Genomic Encyclopedia of Type Strains, Phase I: the one thousand microbial genomes (KMG-I) project.</title>
        <authorList>
            <person name="Kyrpides N."/>
        </authorList>
    </citation>
    <scope>NUCLEOTIDE SEQUENCE [LARGE SCALE GENOMIC DNA]</scope>
    <source>
        <strain evidence="2 3">DSM 6562</strain>
    </source>
</reference>
<dbReference type="PANTHER" id="PTHR32097">
    <property type="entry name" value="CAMP-BINDING PROTEIN 1-RELATED"/>
    <property type="match status" value="1"/>
</dbReference>
<dbReference type="CDD" id="cd06974">
    <property type="entry name" value="TerD_like"/>
    <property type="match status" value="1"/>
</dbReference>
<dbReference type="AlphaFoldDB" id="A0A5S4ZRE0"/>
<evidence type="ECO:0000313" key="2">
    <source>
        <dbReference type="EMBL" id="TYO95299.1"/>
    </source>
</evidence>
<evidence type="ECO:0000313" key="3">
    <source>
        <dbReference type="Proteomes" id="UP000323166"/>
    </source>
</evidence>
<name>A0A5S4ZRE0_9FIRM</name>
<protein>
    <submittedName>
        <fullName evidence="2">Stress response protein SCP2</fullName>
    </submittedName>
</protein>
<dbReference type="RefSeq" id="WP_166511662.1">
    <property type="nucleotide sequence ID" value="NZ_VNHM01000008.1"/>
</dbReference>
<proteinExistence type="predicted"/>
<keyword evidence="3" id="KW-1185">Reference proteome</keyword>
<evidence type="ECO:0000259" key="1">
    <source>
        <dbReference type="Pfam" id="PF02342"/>
    </source>
</evidence>
<feature type="domain" description="TerD" evidence="1">
    <location>
        <begin position="2"/>
        <end position="204"/>
    </location>
</feature>
<dbReference type="InterPro" id="IPR003325">
    <property type="entry name" value="TerD"/>
</dbReference>
<dbReference type="InterPro" id="IPR051324">
    <property type="entry name" value="Stress/Tellurium_Resist"/>
</dbReference>
<accession>A0A5S4ZRE0</accession>
<organism evidence="2 3">
    <name type="scientific">Desulfallas thermosapovorans DSM 6562</name>
    <dbReference type="NCBI Taxonomy" id="1121431"/>
    <lineage>
        <taxon>Bacteria</taxon>
        <taxon>Bacillati</taxon>
        <taxon>Bacillota</taxon>
        <taxon>Clostridia</taxon>
        <taxon>Eubacteriales</taxon>
        <taxon>Desulfallaceae</taxon>
        <taxon>Desulfallas</taxon>
    </lineage>
</organism>